<feature type="region of interest" description="Disordered" evidence="1">
    <location>
        <begin position="338"/>
        <end position="368"/>
    </location>
</feature>
<evidence type="ECO:0000256" key="1">
    <source>
        <dbReference type="SAM" id="MobiDB-lite"/>
    </source>
</evidence>
<evidence type="ECO:0000313" key="3">
    <source>
        <dbReference type="Proteomes" id="UP001521222"/>
    </source>
</evidence>
<organism evidence="2 3">
    <name type="scientific">Nothophoma quercina</name>
    <dbReference type="NCBI Taxonomy" id="749835"/>
    <lineage>
        <taxon>Eukaryota</taxon>
        <taxon>Fungi</taxon>
        <taxon>Dikarya</taxon>
        <taxon>Ascomycota</taxon>
        <taxon>Pezizomycotina</taxon>
        <taxon>Dothideomycetes</taxon>
        <taxon>Pleosporomycetidae</taxon>
        <taxon>Pleosporales</taxon>
        <taxon>Pleosporineae</taxon>
        <taxon>Didymellaceae</taxon>
        <taxon>Nothophoma</taxon>
    </lineage>
</organism>
<reference evidence="2 3" key="1">
    <citation type="submission" date="2024-02" db="EMBL/GenBank/DDBJ databases">
        <title>De novo assembly and annotation of 12 fungi associated with fruit tree decline syndrome in Ontario, Canada.</title>
        <authorList>
            <person name="Sulman M."/>
            <person name="Ellouze W."/>
            <person name="Ilyukhin E."/>
        </authorList>
    </citation>
    <scope>NUCLEOTIDE SEQUENCE [LARGE SCALE GENOMIC DNA]</scope>
    <source>
        <strain evidence="2 3">M97-236</strain>
    </source>
</reference>
<gene>
    <name evidence="2" type="ORF">SLS59_006993</name>
</gene>
<dbReference type="Proteomes" id="UP001521222">
    <property type="component" value="Unassembled WGS sequence"/>
</dbReference>
<keyword evidence="3" id="KW-1185">Reference proteome</keyword>
<protein>
    <submittedName>
        <fullName evidence="2">Uncharacterized protein</fullName>
    </submittedName>
</protein>
<sequence>MGRTLLPAGPIPAIAIAINKKCAKCNCMRSDEEFFRNGGMWKTCNICSAKQYAYRKSKATVKTTTTNSSVKPRSMPIEQATDLANPQSAQSAQDLEMVQQQIEQIHFEQFSKQDPRMTVQYLLTEPHMYDPPPLELYARRQRLLQQTRQLGNPEALQTQSDQQSVSQQDTQTELFVQPIPSYFMDPNQGHNQGMLPNYELLDPNFHCNLGANGGEQFDFDLDLNIPGPGDQEFDFEACIANALDFDLQHMEARNDVESFGFEDIDVLDFDTVMQRVDSVLMGGPCSSESIFHSYSEPATDVDMVSDPFDGHDLFSVPFSQEVQVQEVNSVDLDAQRAESLQAQRKAPIKRTRKPRKKSQLTRNKPPPISLHDYFATFDASADILRQPTPPPPVEAWSDKIEHHISELGHAIRLSALHKRWRNNRNRTKLLKEANVLVKLERDGLINPWGPLDDLMTLYDNGAEDILTTNGGHGAKLDWHAAKQVELGKQRLTNSLKYDLLEKANELTKQNVAALFELFVDAFGHEHTHYRIKLALNEQVRRMEGIVADDCKKQGVMRLKTDQWGAYIGC</sequence>
<dbReference type="EMBL" id="JAKIXB020000023">
    <property type="protein sequence ID" value="KAL1598309.1"/>
    <property type="molecule type" value="Genomic_DNA"/>
</dbReference>
<evidence type="ECO:0000313" key="2">
    <source>
        <dbReference type="EMBL" id="KAL1598309.1"/>
    </source>
</evidence>
<feature type="compositionally biased region" description="Basic residues" evidence="1">
    <location>
        <begin position="346"/>
        <end position="359"/>
    </location>
</feature>
<accession>A0ABR3R1K4</accession>
<comment type="caution">
    <text evidence="2">The sequence shown here is derived from an EMBL/GenBank/DDBJ whole genome shotgun (WGS) entry which is preliminary data.</text>
</comment>
<proteinExistence type="predicted"/>
<name>A0ABR3R1K4_9PLEO</name>